<dbReference type="Pfam" id="PF01915">
    <property type="entry name" value="Glyco_hydro_3_C"/>
    <property type="match status" value="1"/>
</dbReference>
<dbReference type="GO" id="GO:0008422">
    <property type="term" value="F:beta-glucosidase activity"/>
    <property type="evidence" value="ECO:0007669"/>
    <property type="project" value="UniProtKB-ARBA"/>
</dbReference>
<gene>
    <name evidence="4" type="ORF">IEN85_11100</name>
</gene>
<dbReference type="InterPro" id="IPR051915">
    <property type="entry name" value="Cellulose_Degrad_GH3"/>
</dbReference>
<dbReference type="AlphaFoldDB" id="A0A927F850"/>
<dbReference type="InterPro" id="IPR026891">
    <property type="entry name" value="Fn3-like"/>
</dbReference>
<evidence type="ECO:0000256" key="2">
    <source>
        <dbReference type="ARBA" id="ARBA00022801"/>
    </source>
</evidence>
<dbReference type="InterPro" id="IPR036881">
    <property type="entry name" value="Glyco_hydro_3_C_sf"/>
</dbReference>
<protein>
    <submittedName>
        <fullName evidence="4">Glycoside hydrolase family 3 C-terminal domain-containing protein</fullName>
    </submittedName>
</protein>
<dbReference type="RefSeq" id="WP_191617156.1">
    <property type="nucleotide sequence ID" value="NZ_JACYFG010000032.1"/>
</dbReference>
<dbReference type="Pfam" id="PF00933">
    <property type="entry name" value="Glyco_hydro_3"/>
    <property type="match status" value="1"/>
</dbReference>
<keyword evidence="2 4" id="KW-0378">Hydrolase</keyword>
<evidence type="ECO:0000313" key="5">
    <source>
        <dbReference type="Proteomes" id="UP000622317"/>
    </source>
</evidence>
<comment type="similarity">
    <text evidence="1">Belongs to the glycosyl hydrolase 3 family.</text>
</comment>
<organism evidence="4 5">
    <name type="scientific">Pelagicoccus enzymogenes</name>
    <dbReference type="NCBI Taxonomy" id="2773457"/>
    <lineage>
        <taxon>Bacteria</taxon>
        <taxon>Pseudomonadati</taxon>
        <taxon>Verrucomicrobiota</taxon>
        <taxon>Opitutia</taxon>
        <taxon>Puniceicoccales</taxon>
        <taxon>Pelagicoccaceae</taxon>
        <taxon>Pelagicoccus</taxon>
    </lineage>
</organism>
<dbReference type="Pfam" id="PF14310">
    <property type="entry name" value="Fn3-like"/>
    <property type="match status" value="1"/>
</dbReference>
<dbReference type="EMBL" id="JACYFG010000032">
    <property type="protein sequence ID" value="MBD5780037.1"/>
    <property type="molecule type" value="Genomic_DNA"/>
</dbReference>
<evidence type="ECO:0000313" key="4">
    <source>
        <dbReference type="EMBL" id="MBD5780037.1"/>
    </source>
</evidence>
<dbReference type="PRINTS" id="PR00133">
    <property type="entry name" value="GLHYDRLASE3"/>
</dbReference>
<dbReference type="Gene3D" id="2.60.40.10">
    <property type="entry name" value="Immunoglobulins"/>
    <property type="match status" value="1"/>
</dbReference>
<evidence type="ECO:0000259" key="3">
    <source>
        <dbReference type="SMART" id="SM01217"/>
    </source>
</evidence>
<dbReference type="InterPro" id="IPR017853">
    <property type="entry name" value="GH"/>
</dbReference>
<proteinExistence type="inferred from homology"/>
<dbReference type="InterPro" id="IPR013783">
    <property type="entry name" value="Ig-like_fold"/>
</dbReference>
<dbReference type="SUPFAM" id="SSF51445">
    <property type="entry name" value="(Trans)glycosidases"/>
    <property type="match status" value="1"/>
</dbReference>
<dbReference type="Proteomes" id="UP000622317">
    <property type="component" value="Unassembled WGS sequence"/>
</dbReference>
<evidence type="ECO:0000256" key="1">
    <source>
        <dbReference type="ARBA" id="ARBA00005336"/>
    </source>
</evidence>
<name>A0A927F850_9BACT</name>
<reference evidence="4" key="1">
    <citation type="submission" date="2020-09" db="EMBL/GenBank/DDBJ databases">
        <title>Pelagicoccus enzymogenes sp. nov. with an EPS production, isolated from marine sediment.</title>
        <authorList>
            <person name="Feng X."/>
        </authorList>
    </citation>
    <scope>NUCLEOTIDE SEQUENCE</scope>
    <source>
        <strain evidence="4">NFK12</strain>
    </source>
</reference>
<dbReference type="Gene3D" id="3.20.20.300">
    <property type="entry name" value="Glycoside hydrolase, family 3, N-terminal domain"/>
    <property type="match status" value="1"/>
</dbReference>
<dbReference type="InterPro" id="IPR036962">
    <property type="entry name" value="Glyco_hydro_3_N_sf"/>
</dbReference>
<dbReference type="GO" id="GO:0009251">
    <property type="term" value="P:glucan catabolic process"/>
    <property type="evidence" value="ECO:0007669"/>
    <property type="project" value="TreeGrafter"/>
</dbReference>
<comment type="caution">
    <text evidence="4">The sequence shown here is derived from an EMBL/GenBank/DDBJ whole genome shotgun (WGS) entry which is preliminary data.</text>
</comment>
<dbReference type="PANTHER" id="PTHR30620">
    <property type="entry name" value="PERIPLASMIC BETA-GLUCOSIDASE-RELATED"/>
    <property type="match status" value="1"/>
</dbReference>
<dbReference type="FunFam" id="2.60.40.10:FF:000495">
    <property type="entry name" value="Periplasmic beta-glucosidase"/>
    <property type="match status" value="1"/>
</dbReference>
<dbReference type="PANTHER" id="PTHR30620:SF123">
    <property type="entry name" value="BETA-XYLOSIDASE"/>
    <property type="match status" value="1"/>
</dbReference>
<dbReference type="InterPro" id="IPR002772">
    <property type="entry name" value="Glyco_hydro_3_C"/>
</dbReference>
<keyword evidence="5" id="KW-1185">Reference proteome</keyword>
<feature type="domain" description="Fibronectin type III-like" evidence="3">
    <location>
        <begin position="674"/>
        <end position="744"/>
    </location>
</feature>
<accession>A0A927F850</accession>
<dbReference type="Gene3D" id="3.40.50.1700">
    <property type="entry name" value="Glycoside hydrolase family 3 C-terminal domain"/>
    <property type="match status" value="1"/>
</dbReference>
<dbReference type="SMART" id="SM01217">
    <property type="entry name" value="Fn3_like"/>
    <property type="match status" value="1"/>
</dbReference>
<dbReference type="InterPro" id="IPR001764">
    <property type="entry name" value="Glyco_hydro_3_N"/>
</dbReference>
<dbReference type="SUPFAM" id="SSF52279">
    <property type="entry name" value="Beta-D-glucan exohydrolase, C-terminal domain"/>
    <property type="match status" value="1"/>
</dbReference>
<sequence length="756" mass="82202">MNNQLPLYRDASASVEARVEDLMSRMTLEEKVAQVQAVSLRDSTAAEEGLAGIVKAVRDGISQGIGQIENTFDPRSPQESVREVNDLQRQLLEETRLGIPALVGSECAHGHAGRESTILPVPLAMASSWNPELVQEAFDVAGREARARGAHEAHTPVLDLGRDPRWGRIEETFGEDTHLVSQMGLAAVAGLQGGRSGNVDADHIISAPKHFAGYGQVVGGRNFAATPIDSRTLRDEVLPPFKAVVQEANALGMMASHCEVDGVPAHGNRALLTDLLREEWGFQGYVVSDYNDVPRLEFFQRVAETVEDACEMALSAGMDVDLPVAQGYQHLLKVIQERPHLEEHLDVSVRRVLRLKFKLGLFENPFVDETRALEVVDCKANQEVAERIATESIVMLKNDGGILPLQREELKSIAVLGPNADSKQVGNYTVGRTGISSFLDGVRAVAGDRLEVRHCKGCSIAEVGWDGAQSTLHQASMEAEEDSISEAVNIAASSDVAVVCVGGTTETSREAFYVDGIKGDRATLGLLGNQLELVRRVVATGTPTVVVLQGGRPYSIPEIERLPVAILNTFYLGQANGAALAKVVFGEESPSGRLPLTIPRSVGQLPVYYSQKRISFYKDYLDEEPGPLYPFGFGLSYARFEYADLRLQAAEISREESLCFSLKVKNVSAFDGAEVVQVYLRDKYASVVRPDKLLVAFQKVKLKAGEERQLNFALSPEKDMSFTGRGGVSGVEAGAFELEVGGSSRDVRLEGRFEVV</sequence>